<keyword evidence="13" id="KW-0458">Lysosome</keyword>
<dbReference type="AlphaFoldDB" id="A0A3Q2WKA3"/>
<evidence type="ECO:0000256" key="13">
    <source>
        <dbReference type="ARBA" id="ARBA00023228"/>
    </source>
</evidence>
<dbReference type="Ensembl" id="ENSHBUT00000004178.1">
    <property type="protein sequence ID" value="ENSHBUP00000026151.1"/>
    <property type="gene ID" value="ENSHBUG00000008590.1"/>
</dbReference>
<comment type="subcellular location">
    <subcellularLocation>
        <location evidence="2">Lysosome</location>
    </subcellularLocation>
</comment>
<evidence type="ECO:0000256" key="6">
    <source>
        <dbReference type="ARBA" id="ARBA00022703"/>
    </source>
</evidence>
<evidence type="ECO:0000256" key="8">
    <source>
        <dbReference type="ARBA" id="ARBA00022729"/>
    </source>
</evidence>
<dbReference type="GeneTree" id="ENSGT00390000002634"/>
<reference evidence="20" key="1">
    <citation type="submission" date="2025-08" db="UniProtKB">
        <authorList>
            <consortium name="Ensembl"/>
        </authorList>
    </citation>
    <scope>IDENTIFICATION</scope>
</reference>
<evidence type="ECO:0000256" key="16">
    <source>
        <dbReference type="ARBA" id="ARBA00041918"/>
    </source>
</evidence>
<dbReference type="STRING" id="8153.ENSHBUP00000026151"/>
<organism evidence="20 21">
    <name type="scientific">Haplochromis burtoni</name>
    <name type="common">Burton's mouthbrooder</name>
    <name type="synonym">Chromis burtoni</name>
    <dbReference type="NCBI Taxonomy" id="8153"/>
    <lineage>
        <taxon>Eukaryota</taxon>
        <taxon>Metazoa</taxon>
        <taxon>Chordata</taxon>
        <taxon>Craniata</taxon>
        <taxon>Vertebrata</taxon>
        <taxon>Euteleostomi</taxon>
        <taxon>Actinopterygii</taxon>
        <taxon>Neopterygii</taxon>
        <taxon>Teleostei</taxon>
        <taxon>Neoteleostei</taxon>
        <taxon>Acanthomorphata</taxon>
        <taxon>Ovalentaria</taxon>
        <taxon>Cichlomorphae</taxon>
        <taxon>Cichliformes</taxon>
        <taxon>Cichlidae</taxon>
        <taxon>African cichlids</taxon>
        <taxon>Pseudocrenilabrinae</taxon>
        <taxon>Haplochromini</taxon>
        <taxon>Haplochromis</taxon>
    </lineage>
</organism>
<name>A0A3Q2WKA3_HAPBU</name>
<keyword evidence="7" id="KW-0540">Nuclease</keyword>
<evidence type="ECO:0000256" key="14">
    <source>
        <dbReference type="ARBA" id="ARBA00039868"/>
    </source>
</evidence>
<evidence type="ECO:0000256" key="7">
    <source>
        <dbReference type="ARBA" id="ARBA00022722"/>
    </source>
</evidence>
<keyword evidence="8 19" id="KW-0732">Signal</keyword>
<evidence type="ECO:0000256" key="10">
    <source>
        <dbReference type="ARBA" id="ARBA00022801"/>
    </source>
</evidence>
<evidence type="ECO:0000256" key="5">
    <source>
        <dbReference type="ARBA" id="ARBA00022473"/>
    </source>
</evidence>
<dbReference type="Pfam" id="PF03265">
    <property type="entry name" value="DNase_II"/>
    <property type="match status" value="1"/>
</dbReference>
<dbReference type="EC" id="3.1.22.1" evidence="4"/>
<evidence type="ECO:0000256" key="11">
    <source>
        <dbReference type="ARBA" id="ARBA00023157"/>
    </source>
</evidence>
<evidence type="ECO:0000256" key="15">
    <source>
        <dbReference type="ARBA" id="ARBA00041393"/>
    </source>
</evidence>
<keyword evidence="12" id="KW-0325">Glycoprotein</keyword>
<dbReference type="CDD" id="cd09120">
    <property type="entry name" value="PLDc_DNaseII_1"/>
    <property type="match status" value="1"/>
</dbReference>
<dbReference type="PANTHER" id="PTHR10858">
    <property type="entry name" value="DEOXYRIBONUCLEASE II"/>
    <property type="match status" value="1"/>
</dbReference>
<dbReference type="OMA" id="WFIIYKA"/>
<evidence type="ECO:0000313" key="20">
    <source>
        <dbReference type="Ensembl" id="ENSHBUP00000026151.1"/>
    </source>
</evidence>
<protein>
    <recommendedName>
        <fullName evidence="14">Deoxyribonuclease-2-alpha</fullName>
        <ecNumber evidence="4">3.1.22.1</ecNumber>
    </recommendedName>
    <alternativeName>
        <fullName evidence="15">Acid DNase</fullName>
    </alternativeName>
    <alternativeName>
        <fullName evidence="17">Deoxyribonuclease II alpha</fullName>
    </alternativeName>
    <alternativeName>
        <fullName evidence="16">Lysosomal DNase II</fullName>
    </alternativeName>
</protein>
<evidence type="ECO:0000256" key="18">
    <source>
        <dbReference type="ARBA" id="ARBA00045381"/>
    </source>
</evidence>
<keyword evidence="21" id="KW-1185">Reference proteome</keyword>
<keyword evidence="9" id="KW-0255">Endonuclease</keyword>
<evidence type="ECO:0000256" key="2">
    <source>
        <dbReference type="ARBA" id="ARBA00004371"/>
    </source>
</evidence>
<comment type="similarity">
    <text evidence="3">Belongs to the DNase II family.</text>
</comment>
<keyword evidence="5" id="KW-0217">Developmental protein</keyword>
<reference evidence="20" key="2">
    <citation type="submission" date="2025-09" db="UniProtKB">
        <authorList>
            <consortium name="Ensembl"/>
        </authorList>
    </citation>
    <scope>IDENTIFICATION</scope>
</reference>
<evidence type="ECO:0000256" key="3">
    <source>
        <dbReference type="ARBA" id="ARBA00007527"/>
    </source>
</evidence>
<keyword evidence="10" id="KW-0378">Hydrolase</keyword>
<dbReference type="GO" id="GO:0006309">
    <property type="term" value="P:apoptotic DNA fragmentation"/>
    <property type="evidence" value="ECO:0007669"/>
    <property type="project" value="TreeGrafter"/>
</dbReference>
<evidence type="ECO:0000256" key="19">
    <source>
        <dbReference type="SAM" id="SignalP"/>
    </source>
</evidence>
<evidence type="ECO:0000256" key="4">
    <source>
        <dbReference type="ARBA" id="ARBA00012036"/>
    </source>
</evidence>
<feature type="signal peptide" evidence="19">
    <location>
        <begin position="1"/>
        <end position="17"/>
    </location>
</feature>
<comment type="function">
    <text evidence="18">Hydrolyzes DNA under acidic conditions with a preference for double-stranded DNA. Plays a major role in the clearance of nucleic acids generated through apoptosis, hence preventing autoinflammation. Necessary for proper fetal development and for definitive erythropoiesis in fetal liver and bone marrow, where it degrades nuclear DNA expelled from erythroid precursor cells.</text>
</comment>
<keyword evidence="11" id="KW-1015">Disulfide bond</keyword>
<dbReference type="Proteomes" id="UP000264840">
    <property type="component" value="Unplaced"/>
</dbReference>
<evidence type="ECO:0000256" key="9">
    <source>
        <dbReference type="ARBA" id="ARBA00022759"/>
    </source>
</evidence>
<evidence type="ECO:0000313" key="21">
    <source>
        <dbReference type="Proteomes" id="UP000264840"/>
    </source>
</evidence>
<keyword evidence="6" id="KW-0053">Apoptosis</keyword>
<sequence>MWRLVLTLTLFCWGSEGQLQPVTCRDNNGAEVDWFIIYKAPGEIIRGTRTYKKEMKYFYTDSAARVSHMLPGASGYKNLNDPSGALANTLRPVLKKIRNMPPNFGFISYSDQPPGCQAKLDFGHSKGVIMVEKYNNGVWLLHSTPRFPFRRDQNYFWPDSGLRNAQTFICVTFPYDEFRNIGKHLQYIGAFPFEHDIPDDFHQELIDATKWVQAPPPSNYRALTSTGGQRFLSIAKQVKTTDPGNKRPRTTGKPY</sequence>
<comment type="catalytic activity">
    <reaction evidence="1">
        <text>Endonucleolytic cleavage to nucleoside 3'-phosphates and 3'-phosphooligonucleotide end-products.</text>
        <dbReference type="EC" id="3.1.22.1"/>
    </reaction>
</comment>
<evidence type="ECO:0000256" key="12">
    <source>
        <dbReference type="ARBA" id="ARBA00023180"/>
    </source>
</evidence>
<evidence type="ECO:0000256" key="17">
    <source>
        <dbReference type="ARBA" id="ARBA00043033"/>
    </source>
</evidence>
<dbReference type="GO" id="GO:0005764">
    <property type="term" value="C:lysosome"/>
    <property type="evidence" value="ECO:0007669"/>
    <property type="project" value="UniProtKB-SubCell"/>
</dbReference>
<dbReference type="GO" id="GO:0004531">
    <property type="term" value="F:deoxyribonuclease II activity"/>
    <property type="evidence" value="ECO:0007669"/>
    <property type="project" value="UniProtKB-EC"/>
</dbReference>
<dbReference type="InterPro" id="IPR004947">
    <property type="entry name" value="DNase_II"/>
</dbReference>
<feature type="chain" id="PRO_5018548048" description="Deoxyribonuclease-2-alpha" evidence="19">
    <location>
        <begin position="18"/>
        <end position="255"/>
    </location>
</feature>
<evidence type="ECO:0000256" key="1">
    <source>
        <dbReference type="ARBA" id="ARBA00000447"/>
    </source>
</evidence>
<proteinExistence type="inferred from homology"/>
<dbReference type="PANTHER" id="PTHR10858:SF9">
    <property type="entry name" value="DEOXYRIBONUCLEASE-2-ALPHA"/>
    <property type="match status" value="1"/>
</dbReference>
<accession>A0A3Q2WKA3</accession>